<dbReference type="OrthoDB" id="3192968at2"/>
<dbReference type="Gene3D" id="1.10.357.10">
    <property type="entry name" value="Tetracycline Repressor, domain 2"/>
    <property type="match status" value="1"/>
</dbReference>
<accession>A0A2T0MLB3</accession>
<name>A0A2T0MLB3_9ACTN</name>
<evidence type="ECO:0000313" key="2">
    <source>
        <dbReference type="EMBL" id="PRX58435.1"/>
    </source>
</evidence>
<evidence type="ECO:0000313" key="3">
    <source>
        <dbReference type="Proteomes" id="UP000238312"/>
    </source>
</evidence>
<dbReference type="RefSeq" id="WP_106249418.1">
    <property type="nucleotide sequence ID" value="NZ_PVNG01000023.1"/>
</dbReference>
<comment type="caution">
    <text evidence="2">The sequence shown here is derived from an EMBL/GenBank/DDBJ whole genome shotgun (WGS) entry which is preliminary data.</text>
</comment>
<dbReference type="SUPFAM" id="SSF48498">
    <property type="entry name" value="Tetracyclin repressor-like, C-terminal domain"/>
    <property type="match status" value="1"/>
</dbReference>
<organism evidence="2 3">
    <name type="scientific">Nonomuraea fuscirosea</name>
    <dbReference type="NCBI Taxonomy" id="1291556"/>
    <lineage>
        <taxon>Bacteria</taxon>
        <taxon>Bacillati</taxon>
        <taxon>Actinomycetota</taxon>
        <taxon>Actinomycetes</taxon>
        <taxon>Streptosporangiales</taxon>
        <taxon>Streptosporangiaceae</taxon>
        <taxon>Nonomuraea</taxon>
    </lineage>
</organism>
<gene>
    <name evidence="2" type="ORF">B0I32_123159</name>
</gene>
<feature type="region of interest" description="Disordered" evidence="1">
    <location>
        <begin position="64"/>
        <end position="120"/>
    </location>
</feature>
<evidence type="ECO:0008006" key="4">
    <source>
        <dbReference type="Google" id="ProtNLM"/>
    </source>
</evidence>
<sequence>MGAPGRLRADAEQNRDLVADGLDRMIALAEQAGEEETWAWDALSRFVDGCADLRLDPLLTVADTPAQEMGGRRQESVRPEGSAPPKESTTPKGSATPEVDLRPEAGVTREAGVTPETGVTPELAAGRARLLEALGRIVGAAHAEGALRLDVGAGDVLGVVGLLIRGLPTLPAELDEELRGRAVRLVLAGMRVHPAPAPPGRPLSGDELFQHLP</sequence>
<proteinExistence type="predicted"/>
<keyword evidence="3" id="KW-1185">Reference proteome</keyword>
<evidence type="ECO:0000256" key="1">
    <source>
        <dbReference type="SAM" id="MobiDB-lite"/>
    </source>
</evidence>
<protein>
    <recommendedName>
        <fullName evidence="4">TetR family transcriptional regulator</fullName>
    </recommendedName>
</protein>
<dbReference type="InterPro" id="IPR036271">
    <property type="entry name" value="Tet_transcr_reg_TetR-rel_C_sf"/>
</dbReference>
<feature type="region of interest" description="Disordered" evidence="1">
    <location>
        <begin position="194"/>
        <end position="213"/>
    </location>
</feature>
<dbReference type="EMBL" id="PVNG01000023">
    <property type="protein sequence ID" value="PRX58435.1"/>
    <property type="molecule type" value="Genomic_DNA"/>
</dbReference>
<reference evidence="2 3" key="1">
    <citation type="submission" date="2018-03" db="EMBL/GenBank/DDBJ databases">
        <title>Genomic Encyclopedia of Type Strains, Phase III (KMG-III): the genomes of soil and plant-associated and newly described type strains.</title>
        <authorList>
            <person name="Whitman W."/>
        </authorList>
    </citation>
    <scope>NUCLEOTIDE SEQUENCE [LARGE SCALE GENOMIC DNA]</scope>
    <source>
        <strain evidence="2 3">CGMCC 4.7104</strain>
    </source>
</reference>
<dbReference type="Proteomes" id="UP000238312">
    <property type="component" value="Unassembled WGS sequence"/>
</dbReference>
<dbReference type="AlphaFoldDB" id="A0A2T0MLB3"/>